<dbReference type="Pfam" id="PF00499">
    <property type="entry name" value="Oxidored_q3"/>
    <property type="match status" value="1"/>
</dbReference>
<dbReference type="PANTHER" id="PTHR33269">
    <property type="entry name" value="NADH-UBIQUINONE OXIDOREDUCTASE CHAIN 6"/>
    <property type="match status" value="1"/>
</dbReference>
<reference evidence="3 4" key="1">
    <citation type="submission" date="2012-10" db="EMBL/GenBank/DDBJ databases">
        <title>The draft sequence of the Mycobacterium pheli genome.</title>
        <authorList>
            <person name="Pettersson B.M.F."/>
            <person name="Das S."/>
            <person name="Dasgupta S."/>
            <person name="Bhattacharya A."/>
            <person name="Kirsebom L.A."/>
        </authorList>
    </citation>
    <scope>NUCLEOTIDE SEQUENCE [LARGE SCALE GENOMIC DNA]</scope>
    <source>
        <strain evidence="3 4">CCUG 21000</strain>
    </source>
</reference>
<comment type="similarity">
    <text evidence="1">Belongs to the complex I subunit 6 family.</text>
</comment>
<feature type="transmembrane region" description="Helical" evidence="1">
    <location>
        <begin position="77"/>
        <end position="99"/>
    </location>
</feature>
<comment type="function">
    <text evidence="1">NDH-1 shuttles electrons from NADH, via FMN and iron-sulfur (Fe-S) centers, to quinones in the respiratory chain. Couples the redox reaction to proton translocation (for every two electrons transferred, four hydrogen ions are translocated across the cytoplasmic membrane), and thus conserves the redox energy in a proton gradient.</text>
</comment>
<dbReference type="InterPro" id="IPR042106">
    <property type="entry name" value="Nuo/plastoQ_OxRdtase_6_NuoJ"/>
</dbReference>
<keyword evidence="1" id="KW-0874">Quinone</keyword>
<keyword evidence="4" id="KW-1185">Reference proteome</keyword>
<name>A0A5N5V3H4_MYCPH</name>
<dbReference type="GO" id="GO:0048038">
    <property type="term" value="F:quinone binding"/>
    <property type="evidence" value="ECO:0007669"/>
    <property type="project" value="UniProtKB-UniRule"/>
</dbReference>
<organism evidence="3 4">
    <name type="scientific">Mycolicibacterium phlei DSM 43239 = CCUG 21000</name>
    <dbReference type="NCBI Taxonomy" id="1226750"/>
    <lineage>
        <taxon>Bacteria</taxon>
        <taxon>Bacillati</taxon>
        <taxon>Actinomycetota</taxon>
        <taxon>Actinomycetes</taxon>
        <taxon>Mycobacteriales</taxon>
        <taxon>Mycobacteriaceae</taxon>
        <taxon>Mycolicibacterium</taxon>
    </lineage>
</organism>
<accession>A0A5N5V3H4</accession>
<protein>
    <recommendedName>
        <fullName evidence="1">NADH-quinone oxidoreductase subunit J</fullName>
        <ecNumber evidence="1">7.1.1.-</ecNumber>
    </recommendedName>
</protein>
<comment type="catalytic activity">
    <reaction evidence="1">
        <text>a quinone + NADH + 5 H(+)(in) = a quinol + NAD(+) + 4 H(+)(out)</text>
        <dbReference type="Rhea" id="RHEA:57888"/>
        <dbReference type="ChEBI" id="CHEBI:15378"/>
        <dbReference type="ChEBI" id="CHEBI:24646"/>
        <dbReference type="ChEBI" id="CHEBI:57540"/>
        <dbReference type="ChEBI" id="CHEBI:57945"/>
        <dbReference type="ChEBI" id="CHEBI:132124"/>
    </reaction>
</comment>
<dbReference type="Gene3D" id="1.20.120.1200">
    <property type="entry name" value="NADH-ubiquinone/plastoquinone oxidoreductase chain 6, subunit NuoJ"/>
    <property type="match status" value="1"/>
</dbReference>
<dbReference type="PANTHER" id="PTHR33269:SF19">
    <property type="entry name" value="NADH-QUINONE OXIDOREDUCTASE SUBUNIT J"/>
    <property type="match status" value="1"/>
</dbReference>
<feature type="region of interest" description="Disordered" evidence="2">
    <location>
        <begin position="191"/>
        <end position="211"/>
    </location>
</feature>
<dbReference type="GO" id="GO:0005886">
    <property type="term" value="C:plasma membrane"/>
    <property type="evidence" value="ECO:0007669"/>
    <property type="project" value="UniProtKB-SubCell"/>
</dbReference>
<keyword evidence="1" id="KW-1133">Transmembrane helix</keyword>
<keyword evidence="1" id="KW-0812">Transmembrane</keyword>
<evidence type="ECO:0000313" key="4">
    <source>
        <dbReference type="Proteomes" id="UP000325690"/>
    </source>
</evidence>
<comment type="caution">
    <text evidence="3">The sequence shown here is derived from an EMBL/GenBank/DDBJ whole genome shotgun (WGS) entry which is preliminary data.</text>
</comment>
<keyword evidence="1" id="KW-1003">Cell membrane</keyword>
<dbReference type="Proteomes" id="UP000325690">
    <property type="component" value="Unassembled WGS sequence"/>
</dbReference>
<dbReference type="InterPro" id="IPR001457">
    <property type="entry name" value="NADH_UbQ/plastoQ_OxRdtase_su6"/>
</dbReference>
<dbReference type="GO" id="GO:0008137">
    <property type="term" value="F:NADH dehydrogenase (ubiquinone) activity"/>
    <property type="evidence" value="ECO:0007669"/>
    <property type="project" value="UniProtKB-UniRule"/>
</dbReference>
<feature type="compositionally biased region" description="Polar residues" evidence="2">
    <location>
        <begin position="233"/>
        <end position="243"/>
    </location>
</feature>
<feature type="transmembrane region" description="Helical" evidence="1">
    <location>
        <begin position="23"/>
        <end position="42"/>
    </location>
</feature>
<gene>
    <name evidence="3" type="ORF">MPHL21000_10035</name>
</gene>
<dbReference type="NCBIfam" id="NF005165">
    <property type="entry name" value="PRK06638.1-5"/>
    <property type="match status" value="1"/>
</dbReference>
<feature type="region of interest" description="Disordered" evidence="2">
    <location>
        <begin position="227"/>
        <end position="259"/>
    </location>
</feature>
<sequence length="259" mass="27033">MTSAVLTAGAEDIPGLTTTTEAVLFWVFGTVAVIGALGVISARKAVYSAMFLALTMIVLAVIYITQGALFLGVVQVVVYTGAVMMLFLFVLMLIGVDSAESLVETIRGQRVAAIVAGVGLGIVLIAGIGNVSAGGFTGLAQANAGGNVEGLAALIFVRYLWAFELTSALLITAALGAMVLAHRERFERRKSQRELAEERFRPGGYPTTLPNPGVFARNNAVDIAARLPDGSPSPLSVSPTLRQRTVPDDGFAKYTGGDA</sequence>
<feature type="compositionally biased region" description="Basic and acidic residues" evidence="2">
    <location>
        <begin position="191"/>
        <end position="201"/>
    </location>
</feature>
<evidence type="ECO:0000256" key="1">
    <source>
        <dbReference type="RuleBase" id="RU004429"/>
    </source>
</evidence>
<comment type="subcellular location">
    <subcellularLocation>
        <location evidence="1">Cell membrane</location>
        <topology evidence="1">Multi-pass membrane protein</topology>
    </subcellularLocation>
</comment>
<keyword evidence="1" id="KW-0472">Membrane</keyword>
<dbReference type="EMBL" id="ANBP01000012">
    <property type="protein sequence ID" value="KAB7756415.1"/>
    <property type="molecule type" value="Genomic_DNA"/>
</dbReference>
<dbReference type="EC" id="7.1.1.-" evidence="1"/>
<dbReference type="AlphaFoldDB" id="A0A5N5V3H4"/>
<dbReference type="RefSeq" id="WP_061481571.1">
    <property type="nucleotide sequence ID" value="NZ_ANBO01000023.1"/>
</dbReference>
<keyword evidence="3" id="KW-0830">Ubiquinone</keyword>
<feature type="transmembrane region" description="Helical" evidence="1">
    <location>
        <begin position="111"/>
        <end position="139"/>
    </location>
</feature>
<evidence type="ECO:0000313" key="3">
    <source>
        <dbReference type="EMBL" id="KAB7756415.1"/>
    </source>
</evidence>
<feature type="transmembrane region" description="Helical" evidence="1">
    <location>
        <begin position="159"/>
        <end position="181"/>
    </location>
</feature>
<proteinExistence type="inferred from homology"/>
<evidence type="ECO:0000256" key="2">
    <source>
        <dbReference type="SAM" id="MobiDB-lite"/>
    </source>
</evidence>
<dbReference type="GeneID" id="74302116"/>
<keyword evidence="1" id="KW-0520">NAD</keyword>
<feature type="transmembrane region" description="Helical" evidence="1">
    <location>
        <begin position="49"/>
        <end position="71"/>
    </location>
</feature>